<gene>
    <name evidence="1" type="ORF">PGIGA_G00150340</name>
</gene>
<accession>A0ACC5XPY1</accession>
<organism evidence="1 2">
    <name type="scientific">Pangasianodon gigas</name>
    <name type="common">Mekong giant catfish</name>
    <name type="synonym">Pangasius gigas</name>
    <dbReference type="NCBI Taxonomy" id="30993"/>
    <lineage>
        <taxon>Eukaryota</taxon>
        <taxon>Metazoa</taxon>
        <taxon>Chordata</taxon>
        <taxon>Craniata</taxon>
        <taxon>Vertebrata</taxon>
        <taxon>Euteleostomi</taxon>
        <taxon>Actinopterygii</taxon>
        <taxon>Neopterygii</taxon>
        <taxon>Teleostei</taxon>
        <taxon>Ostariophysi</taxon>
        <taxon>Siluriformes</taxon>
        <taxon>Pangasiidae</taxon>
        <taxon>Pangasianodon</taxon>
    </lineage>
</organism>
<sequence length="207" mass="23837">MLEATSEKEQQQLQQENLRSAGSSLNQFTKQWDPLLRQRASQHAWRSVVGNPPTSSQVLNKRDKSISMAFCFELRKKKYFPVVERDSENKMSLKIQAQNEPKKFSERFLFRWAENNGEYGSLCSVAEPSQYLCVCKNKVTISSNPDLGFRVQFLESNSFKIRMLRVHNSGIGEGHEGHARHSVRRKALQWVATRGGRKTSEKKKSMV</sequence>
<evidence type="ECO:0000313" key="1">
    <source>
        <dbReference type="EMBL" id="MCI4392815.1"/>
    </source>
</evidence>
<proteinExistence type="predicted"/>
<comment type="caution">
    <text evidence="1">The sequence shown here is derived from an EMBL/GenBank/DDBJ whole genome shotgun (WGS) entry which is preliminary data.</text>
</comment>
<dbReference type="EMBL" id="CM040477">
    <property type="protein sequence ID" value="MCI4392815.1"/>
    <property type="molecule type" value="Genomic_DNA"/>
</dbReference>
<reference evidence="1 2" key="1">
    <citation type="journal article" date="2022" name="bioRxiv">
        <title>An ancient truncated duplication of the anti-Mullerian hormone receptor type 2 gene is a potential conserved master sex determinant in the Pangasiidae catfish family.</title>
        <authorList>
            <person name="Wen M."/>
            <person name="Pan Q."/>
            <person name="Jouanno E."/>
            <person name="Montfort J."/>
            <person name="Zahm M."/>
            <person name="Cabau C."/>
            <person name="Klopp C."/>
            <person name="Iampietro C."/>
            <person name="Roques C."/>
            <person name="Bouchez O."/>
            <person name="Castinel A."/>
            <person name="Donnadieu C."/>
            <person name="Parrinello H."/>
            <person name="Poncet C."/>
            <person name="Belmonte E."/>
            <person name="Gautier V."/>
            <person name="Avarre J.-C."/>
            <person name="Dugue R."/>
            <person name="Gustiano R."/>
            <person name="Ha T.T.T."/>
            <person name="Campet M."/>
            <person name="Sriphairoj K."/>
            <person name="Ribolli J."/>
            <person name="de Almeida F.L."/>
            <person name="Desvignes T."/>
            <person name="Postlethwait J.H."/>
            <person name="Bucao C.F."/>
            <person name="Robinson-Rechavi M."/>
            <person name="Bobe J."/>
            <person name="Herpin A."/>
            <person name="Guiguen Y."/>
        </authorList>
    </citation>
    <scope>NUCLEOTIDE SEQUENCE [LARGE SCALE GENOMIC DNA]</scope>
    <source>
        <strain evidence="1">YG-Dec2019</strain>
    </source>
</reference>
<protein>
    <submittedName>
        <fullName evidence="1">Uncharacterized protein</fullName>
    </submittedName>
</protein>
<name>A0ACC5XPY1_PANGG</name>
<dbReference type="Proteomes" id="UP000829447">
    <property type="component" value="Linkage Group LG24"/>
</dbReference>
<keyword evidence="2" id="KW-1185">Reference proteome</keyword>
<evidence type="ECO:0000313" key="2">
    <source>
        <dbReference type="Proteomes" id="UP000829447"/>
    </source>
</evidence>